<accession>S0FMT3</accession>
<dbReference type="RefSeq" id="WP_004630194.1">
    <property type="nucleotide sequence ID" value="NZ_AORV01000065.1"/>
</dbReference>
<evidence type="ECO:0000313" key="3">
    <source>
        <dbReference type="Proteomes" id="UP000014155"/>
    </source>
</evidence>
<reference evidence="2 3" key="1">
    <citation type="journal article" date="2013" name="Genome Announc.">
        <title>Draft Genome Sequence of the Cellulolytic, Mesophilic, Anaerobic Bacterium Clostridium termitidis Strain CT1112 (DSM 5398).</title>
        <authorList>
            <person name="Lal S."/>
            <person name="Ramachandran U."/>
            <person name="Zhang X."/>
            <person name="Munir R."/>
            <person name="Sparling R."/>
            <person name="Levin D.B."/>
        </authorList>
    </citation>
    <scope>NUCLEOTIDE SEQUENCE [LARGE SCALE GENOMIC DNA]</scope>
    <source>
        <strain evidence="2 3">CT1112</strain>
    </source>
</reference>
<comment type="caution">
    <text evidence="2">The sequence shown here is derived from an EMBL/GenBank/DDBJ whole genome shotgun (WGS) entry which is preliminary data.</text>
</comment>
<dbReference type="Proteomes" id="UP000014155">
    <property type="component" value="Unassembled WGS sequence"/>
</dbReference>
<feature type="transmembrane region" description="Helical" evidence="1">
    <location>
        <begin position="36"/>
        <end position="53"/>
    </location>
</feature>
<dbReference type="eggNOG" id="ENOG5033SVI">
    <property type="taxonomic scope" value="Bacteria"/>
</dbReference>
<gene>
    <name evidence="2" type="ORF">CTER_4783</name>
</gene>
<dbReference type="AlphaFoldDB" id="S0FMT3"/>
<name>S0FMT3_RUMCE</name>
<protein>
    <submittedName>
        <fullName evidence="2">Uncharacterized protein</fullName>
    </submittedName>
</protein>
<keyword evidence="1" id="KW-0812">Transmembrane</keyword>
<keyword evidence="1" id="KW-1133">Transmembrane helix</keyword>
<organism evidence="2 3">
    <name type="scientific">Ruminiclostridium cellobioparum subsp. termitidis CT1112</name>
    <dbReference type="NCBI Taxonomy" id="1195236"/>
    <lineage>
        <taxon>Bacteria</taxon>
        <taxon>Bacillati</taxon>
        <taxon>Bacillota</taxon>
        <taxon>Clostridia</taxon>
        <taxon>Eubacteriales</taxon>
        <taxon>Oscillospiraceae</taxon>
        <taxon>Ruminiclostridium</taxon>
    </lineage>
</organism>
<proteinExistence type="predicted"/>
<keyword evidence="3" id="KW-1185">Reference proteome</keyword>
<evidence type="ECO:0000313" key="2">
    <source>
        <dbReference type="EMBL" id="EMS69803.1"/>
    </source>
</evidence>
<feature type="transmembrane region" description="Helical" evidence="1">
    <location>
        <begin position="73"/>
        <end position="92"/>
    </location>
</feature>
<evidence type="ECO:0000256" key="1">
    <source>
        <dbReference type="SAM" id="Phobius"/>
    </source>
</evidence>
<sequence length="356" mass="41940">MKKPVKTVMFFKKVSRNYKKFGRLINRFYNILKSPFARTLINFLFTVVFAFEMQLSDFHTFKLNQLEFYQDKVHILVTFVFIVVYNWLVLLIDSYQKYQVQSTKCIREIVNRETVINQTIGRKLYDITSSISVKSSSIPTKSDFSNLSYQDIAALVCHNIYDAIKISTDKETHQVSLMQKFKEKRSGLEYIKMISYGNANQISPSVFDRHFYLGRDQSYFQVRIFNNNQNNIFILTNAAEIKKECVYGKNSNEKMTQYIAIPVFCENQGIISLLQIEMADDVQIGRTMDEIRDFVKPFMAYIHILTVNYYQDELFKVIVKKFDILKKSKERKVFSEGMRKYEQNYGETNTSIAPKD</sequence>
<dbReference type="STRING" id="1195236.CTER_4783"/>
<dbReference type="PATRIC" id="fig|1195236.3.peg.4971"/>
<dbReference type="EMBL" id="AORV01000065">
    <property type="protein sequence ID" value="EMS69803.1"/>
    <property type="molecule type" value="Genomic_DNA"/>
</dbReference>
<keyword evidence="1" id="KW-0472">Membrane</keyword>